<evidence type="ECO:0000256" key="1">
    <source>
        <dbReference type="ARBA" id="ARBA00001974"/>
    </source>
</evidence>
<dbReference type="UniPathway" id="UPA00193"/>
<comment type="pathway">
    <text evidence="2">One-carbon metabolism; tetrahydrofolate interconversion.</text>
</comment>
<evidence type="ECO:0000256" key="3">
    <source>
        <dbReference type="ARBA" id="ARBA00006743"/>
    </source>
</evidence>
<evidence type="ECO:0000256" key="6">
    <source>
        <dbReference type="ARBA" id="ARBA00023002"/>
    </source>
</evidence>
<comment type="caution">
    <text evidence="7">The sequence shown here is derived from an EMBL/GenBank/DDBJ whole genome shotgun (WGS) entry which is preliminary data.</text>
</comment>
<evidence type="ECO:0008006" key="9">
    <source>
        <dbReference type="Google" id="ProtNLM"/>
    </source>
</evidence>
<keyword evidence="5" id="KW-0274">FAD</keyword>
<dbReference type="GO" id="GO:0035999">
    <property type="term" value="P:tetrahydrofolate interconversion"/>
    <property type="evidence" value="ECO:0007669"/>
    <property type="project" value="UniProtKB-UniPathway"/>
</dbReference>
<dbReference type="NCBIfam" id="TIGR00677">
    <property type="entry name" value="fadh2_euk"/>
    <property type="match status" value="1"/>
</dbReference>
<evidence type="ECO:0000256" key="4">
    <source>
        <dbReference type="ARBA" id="ARBA00022630"/>
    </source>
</evidence>
<keyword evidence="4" id="KW-0285">Flavoprotein</keyword>
<dbReference type="SUPFAM" id="SSF51730">
    <property type="entry name" value="FAD-linked oxidoreductase"/>
    <property type="match status" value="1"/>
</dbReference>
<evidence type="ECO:0000256" key="2">
    <source>
        <dbReference type="ARBA" id="ARBA00004777"/>
    </source>
</evidence>
<dbReference type="AlphaFoldDB" id="A0A8J2SLS5"/>
<keyword evidence="8" id="KW-1185">Reference proteome</keyword>
<dbReference type="GO" id="GO:0005829">
    <property type="term" value="C:cytosol"/>
    <property type="evidence" value="ECO:0007669"/>
    <property type="project" value="TreeGrafter"/>
</dbReference>
<comment type="cofactor">
    <cofactor evidence="1">
        <name>FAD</name>
        <dbReference type="ChEBI" id="CHEBI:57692"/>
    </cofactor>
</comment>
<gene>
    <name evidence="7" type="ORF">PECAL_2P26530</name>
</gene>
<keyword evidence="6" id="KW-0560">Oxidoreductase</keyword>
<protein>
    <recommendedName>
        <fullName evidence="9">Methylenetetrahydrofolate reductase (NAD(P)H)</fullName>
    </recommendedName>
</protein>
<dbReference type="GO" id="GO:0071949">
    <property type="term" value="F:FAD binding"/>
    <property type="evidence" value="ECO:0007669"/>
    <property type="project" value="TreeGrafter"/>
</dbReference>
<dbReference type="InterPro" id="IPR003171">
    <property type="entry name" value="Mehydrof_redctse-like"/>
</dbReference>
<evidence type="ECO:0000313" key="7">
    <source>
        <dbReference type="EMBL" id="CAH0369527.1"/>
    </source>
</evidence>
<sequence>MPKICDLIAEKAKAGEDWVSYEFFPPRTEQGVKNLVARFERMKNARQPLFCDMTWGAGGSTSELTMDLTLKMKAMGLEPNMHLTCTNVERKDVIKALQTCKDNDVRNIVALRGDPPHGQEKWEATEGGFECALDLVKFIRREHGDYFCLSVAGYPEGHPDTIVHVGDDETKLSASERTRCRVTDEDGQRKVYVCPDATFKLEMDYLKKKVDAGADAIITQMFFDANTYGAFLKACRKHGINVPVIPGIMLVQAAGGFRKMTAMCKTRVPAAVKESVDAKADNDVALKAYGVDLGVQISHELLAVGAPGLHFYTLNLDKTTLAIAKRVADDRASSRTARDWLKAAALAAGAAVLVALLRRK</sequence>
<accession>A0A8J2SLS5</accession>
<dbReference type="InterPro" id="IPR029041">
    <property type="entry name" value="FAD-linked_oxidoreductase-like"/>
</dbReference>
<proteinExistence type="inferred from homology"/>
<dbReference type="GO" id="GO:0004489">
    <property type="term" value="F:methylenetetrahydrofolate reductase [NAD(P)H] activity"/>
    <property type="evidence" value="ECO:0007669"/>
    <property type="project" value="InterPro"/>
</dbReference>
<dbReference type="Gene3D" id="3.20.20.220">
    <property type="match status" value="1"/>
</dbReference>
<evidence type="ECO:0000256" key="5">
    <source>
        <dbReference type="ARBA" id="ARBA00022827"/>
    </source>
</evidence>
<dbReference type="PANTHER" id="PTHR45754">
    <property type="entry name" value="METHYLENETETRAHYDROFOLATE REDUCTASE"/>
    <property type="match status" value="1"/>
</dbReference>
<reference evidence="7" key="1">
    <citation type="submission" date="2021-11" db="EMBL/GenBank/DDBJ databases">
        <authorList>
            <consortium name="Genoscope - CEA"/>
            <person name="William W."/>
        </authorList>
    </citation>
    <scope>NUCLEOTIDE SEQUENCE</scope>
</reference>
<evidence type="ECO:0000313" key="8">
    <source>
        <dbReference type="Proteomes" id="UP000789595"/>
    </source>
</evidence>
<dbReference type="Proteomes" id="UP000789595">
    <property type="component" value="Unassembled WGS sequence"/>
</dbReference>
<dbReference type="InterPro" id="IPR004621">
    <property type="entry name" value="Fadh2_euk"/>
</dbReference>
<dbReference type="CDD" id="cd00537">
    <property type="entry name" value="MTHFR"/>
    <property type="match status" value="1"/>
</dbReference>
<dbReference type="OrthoDB" id="16284at2759"/>
<organism evidence="7 8">
    <name type="scientific">Pelagomonas calceolata</name>
    <dbReference type="NCBI Taxonomy" id="35677"/>
    <lineage>
        <taxon>Eukaryota</taxon>
        <taxon>Sar</taxon>
        <taxon>Stramenopiles</taxon>
        <taxon>Ochrophyta</taxon>
        <taxon>Pelagophyceae</taxon>
        <taxon>Pelagomonadales</taxon>
        <taxon>Pelagomonadaceae</taxon>
        <taxon>Pelagomonas</taxon>
    </lineage>
</organism>
<dbReference type="Pfam" id="PF02219">
    <property type="entry name" value="MTHFR"/>
    <property type="match status" value="1"/>
</dbReference>
<name>A0A8J2SLS5_9STRA</name>
<dbReference type="GO" id="GO:0009086">
    <property type="term" value="P:methionine biosynthetic process"/>
    <property type="evidence" value="ECO:0007669"/>
    <property type="project" value="TreeGrafter"/>
</dbReference>
<dbReference type="EMBL" id="CAKKNE010000002">
    <property type="protein sequence ID" value="CAH0369527.1"/>
    <property type="molecule type" value="Genomic_DNA"/>
</dbReference>
<comment type="similarity">
    <text evidence="3">Belongs to the methylenetetrahydrofolate reductase family.</text>
</comment>
<dbReference type="PANTHER" id="PTHR45754:SF3">
    <property type="entry name" value="METHYLENETETRAHYDROFOLATE REDUCTASE (NADPH)"/>
    <property type="match status" value="1"/>
</dbReference>